<sequence>MESRVDSPAEKSSDPFYFRFYVSDEIVLFGVVVYGTLFWIAREIDAYVGYSDEYKKLKYYAKCLSQLRHLVPEDIKVKNANGKSIMISHDHVLFLIRKMNDPERLFSSYYKIFLRVAELQFQHRIFSSKAVRDE</sequence>
<reference evidence="2 3" key="1">
    <citation type="journal article" date="2019" name="Sci. Rep.">
        <title>Orb-weaving spider Araneus ventricosus genome elucidates the spidroin gene catalogue.</title>
        <authorList>
            <person name="Kono N."/>
            <person name="Nakamura H."/>
            <person name="Ohtoshi R."/>
            <person name="Moran D.A.P."/>
            <person name="Shinohara A."/>
            <person name="Yoshida Y."/>
            <person name="Fujiwara M."/>
            <person name="Mori M."/>
            <person name="Tomita M."/>
            <person name="Arakawa K."/>
        </authorList>
    </citation>
    <scope>NUCLEOTIDE SEQUENCE [LARGE SCALE GENOMIC DNA]</scope>
</reference>
<feature type="transmembrane region" description="Helical" evidence="1">
    <location>
        <begin position="20"/>
        <end position="41"/>
    </location>
</feature>
<evidence type="ECO:0000313" key="3">
    <source>
        <dbReference type="Proteomes" id="UP000499080"/>
    </source>
</evidence>
<dbReference type="Proteomes" id="UP000499080">
    <property type="component" value="Unassembled WGS sequence"/>
</dbReference>
<gene>
    <name evidence="2" type="ORF">AVEN_198156_1</name>
</gene>
<protein>
    <submittedName>
        <fullName evidence="2">Uncharacterized protein</fullName>
    </submittedName>
</protein>
<comment type="caution">
    <text evidence="2">The sequence shown here is derived from an EMBL/GenBank/DDBJ whole genome shotgun (WGS) entry which is preliminary data.</text>
</comment>
<proteinExistence type="predicted"/>
<keyword evidence="1" id="KW-0812">Transmembrane</keyword>
<dbReference type="AlphaFoldDB" id="A0A4Y2JFW2"/>
<dbReference type="EMBL" id="BGPR01003453">
    <property type="protein sequence ID" value="GBM88328.1"/>
    <property type="molecule type" value="Genomic_DNA"/>
</dbReference>
<evidence type="ECO:0000313" key="2">
    <source>
        <dbReference type="EMBL" id="GBM88328.1"/>
    </source>
</evidence>
<evidence type="ECO:0000256" key="1">
    <source>
        <dbReference type="SAM" id="Phobius"/>
    </source>
</evidence>
<name>A0A4Y2JFW2_ARAVE</name>
<keyword evidence="1" id="KW-0472">Membrane</keyword>
<keyword evidence="1" id="KW-1133">Transmembrane helix</keyword>
<keyword evidence="3" id="KW-1185">Reference proteome</keyword>
<organism evidence="2 3">
    <name type="scientific">Araneus ventricosus</name>
    <name type="common">Orbweaver spider</name>
    <name type="synonym">Epeira ventricosa</name>
    <dbReference type="NCBI Taxonomy" id="182803"/>
    <lineage>
        <taxon>Eukaryota</taxon>
        <taxon>Metazoa</taxon>
        <taxon>Ecdysozoa</taxon>
        <taxon>Arthropoda</taxon>
        <taxon>Chelicerata</taxon>
        <taxon>Arachnida</taxon>
        <taxon>Araneae</taxon>
        <taxon>Araneomorphae</taxon>
        <taxon>Entelegynae</taxon>
        <taxon>Araneoidea</taxon>
        <taxon>Araneidae</taxon>
        <taxon>Araneus</taxon>
    </lineage>
</organism>
<accession>A0A4Y2JFW2</accession>